<comment type="caution">
    <text evidence="2">The sequence shown here is derived from an EMBL/GenBank/DDBJ whole genome shotgun (WGS) entry which is preliminary data.</text>
</comment>
<name>W4V3B7_9FIRM</name>
<keyword evidence="1" id="KW-0812">Transmembrane</keyword>
<sequence>MNIFFGVTSTIIFGIFFICYALDIDLTKPLRKFIMKFDFYKFFNLHSGVISNIDENSQIITVDYYVKGKKRQGKIPINAFSYPTINMDFNIYEGMEVDITLNENNNIETVFFKDKKTEEKKVKRKTDWFSLFIGVVFLIVGLYSIVYLIL</sequence>
<evidence type="ECO:0000313" key="2">
    <source>
        <dbReference type="EMBL" id="GAE87328.1"/>
    </source>
</evidence>
<reference evidence="2" key="1">
    <citation type="journal article" date="2014" name="Genome Announc.">
        <title>Draft Genome Sequence of Clostridium straminisolvens Strain JCM 21531T, Isolated from a Cellulose-Degrading Bacterial Community.</title>
        <authorList>
            <person name="Yuki M."/>
            <person name="Oshima K."/>
            <person name="Suda W."/>
            <person name="Sakamoto M."/>
            <person name="Kitamura K."/>
            <person name="Iida T."/>
            <person name="Hattori M."/>
            <person name="Ohkuma M."/>
        </authorList>
    </citation>
    <scope>NUCLEOTIDE SEQUENCE [LARGE SCALE GENOMIC DNA]</scope>
    <source>
        <strain evidence="2">JCM 21531</strain>
    </source>
</reference>
<protein>
    <recommendedName>
        <fullName evidence="4">DUF3592 domain-containing protein</fullName>
    </recommendedName>
</protein>
<dbReference type="RefSeq" id="WP_038287136.1">
    <property type="nucleotide sequence ID" value="NZ_BAVR01000006.1"/>
</dbReference>
<gene>
    <name evidence="2" type="ORF">JCM21531_687</name>
</gene>
<keyword evidence="1" id="KW-1133">Transmembrane helix</keyword>
<evidence type="ECO:0000313" key="3">
    <source>
        <dbReference type="Proteomes" id="UP000019109"/>
    </source>
</evidence>
<dbReference type="Proteomes" id="UP000019109">
    <property type="component" value="Unassembled WGS sequence"/>
</dbReference>
<feature type="transmembrane region" description="Helical" evidence="1">
    <location>
        <begin position="6"/>
        <end position="26"/>
    </location>
</feature>
<feature type="transmembrane region" description="Helical" evidence="1">
    <location>
        <begin position="128"/>
        <end position="149"/>
    </location>
</feature>
<evidence type="ECO:0008006" key="4">
    <source>
        <dbReference type="Google" id="ProtNLM"/>
    </source>
</evidence>
<proteinExistence type="predicted"/>
<keyword evidence="1" id="KW-0472">Membrane</keyword>
<keyword evidence="3" id="KW-1185">Reference proteome</keyword>
<evidence type="ECO:0000256" key="1">
    <source>
        <dbReference type="SAM" id="Phobius"/>
    </source>
</evidence>
<dbReference type="AlphaFoldDB" id="W4V3B7"/>
<accession>W4V3B7</accession>
<organism evidence="2 3">
    <name type="scientific">Acetivibrio straminisolvens JCM 21531</name>
    <dbReference type="NCBI Taxonomy" id="1294263"/>
    <lineage>
        <taxon>Bacteria</taxon>
        <taxon>Bacillati</taxon>
        <taxon>Bacillota</taxon>
        <taxon>Clostridia</taxon>
        <taxon>Eubacteriales</taxon>
        <taxon>Oscillospiraceae</taxon>
        <taxon>Acetivibrio</taxon>
    </lineage>
</organism>
<dbReference type="EMBL" id="BAVR01000006">
    <property type="protein sequence ID" value="GAE87328.1"/>
    <property type="molecule type" value="Genomic_DNA"/>
</dbReference>